<dbReference type="InParanoid" id="A5KCV2"/>
<proteinExistence type="predicted"/>
<comment type="caution">
    <text evidence="1">The sequence shown here is derived from an EMBL/GenBank/DDBJ whole genome shotgun (WGS) entry which is preliminary data.</text>
</comment>
<accession>A5KCV2</accession>
<gene>
    <name evidence="1" type="ORF">PVX_103680</name>
</gene>
<dbReference type="KEGG" id="pvx:PVX_103680"/>
<evidence type="ECO:0000313" key="1">
    <source>
        <dbReference type="EMBL" id="EDL42820.1"/>
    </source>
</evidence>
<dbReference type="Proteomes" id="UP000008333">
    <property type="component" value="Unassembled WGS sequence"/>
</dbReference>
<dbReference type="OMA" id="NIRDETY"/>
<dbReference type="EMBL" id="AAKM01000039">
    <property type="protein sequence ID" value="EDL42820.1"/>
    <property type="molecule type" value="Genomic_DNA"/>
</dbReference>
<sequence>MNTSEKDFSVDKIKEEYKFIEDSNFYKIYNELNWDCNSVNYNDSGSSCFKGTLDKWTNFTDVNDLLKELYSTVYRIYIAIIGNNNDYFDKHQSELKKIGYIYLKYWLYDKIMKANFDDSKIEKLFQGWNNFVEREIKRKPNNLCIFYSLKKDEIKKFQKIYAFNTILYASDKKSSITCGNNQCKYMDYFEEALTEFINSIKKFSSVSSNNEYCKEFNEFLNVCKDENPYAGISINYEYKSYSSDHSKKYLSVEEYKENPLYIYIKNNEWIKFDKIAHLLNTQNSTTIAATSVVGSAIELSSIFYYFFKFTPFGSSLRTGKGKNIVNIDQEAHDALLYTSDAEQTPFQSRKYNVAYHNFSDT</sequence>
<dbReference type="PhylomeDB" id="A5KCV2"/>
<dbReference type="RefSeq" id="XP_001612607.1">
    <property type="nucleotide sequence ID" value="XM_001612557.1"/>
</dbReference>
<dbReference type="AlphaFoldDB" id="A5KCV2"/>
<reference evidence="1 2" key="1">
    <citation type="journal article" date="2008" name="Nature">
        <title>Comparative genomics of the neglected human malaria parasite Plasmodium vivax.</title>
        <authorList>
            <person name="Carlton J.M."/>
            <person name="Adams J.H."/>
            <person name="Silva J.C."/>
            <person name="Bidwell S.L."/>
            <person name="Lorenzi H."/>
            <person name="Caler E."/>
            <person name="Crabtree J."/>
            <person name="Angiuoli S.V."/>
            <person name="Merino E.F."/>
            <person name="Amedeo P."/>
            <person name="Cheng Q."/>
            <person name="Coulson R.M."/>
            <person name="Crabb B.S."/>
            <person name="Del Portillo H.A."/>
            <person name="Essien K."/>
            <person name="Feldblyum T.V."/>
            <person name="Fernandez-Becerra C."/>
            <person name="Gilson P.R."/>
            <person name="Gueye A.H."/>
            <person name="Guo X."/>
            <person name="Kang'a S."/>
            <person name="Kooij T.W."/>
            <person name="Korsinczky M."/>
            <person name="Meyer E.V."/>
            <person name="Nene V."/>
            <person name="Paulsen I."/>
            <person name="White O."/>
            <person name="Ralph S.A."/>
            <person name="Ren Q."/>
            <person name="Sargeant T.J."/>
            <person name="Salzberg S.L."/>
            <person name="Stoeckert C.J."/>
            <person name="Sullivan S.A."/>
            <person name="Yamamoto M.M."/>
            <person name="Hoffman S.L."/>
            <person name="Wortman J.R."/>
            <person name="Gardner M.J."/>
            <person name="Galinski M.R."/>
            <person name="Barnwell J.W."/>
            <person name="Fraser-Liggett C.M."/>
        </authorList>
    </citation>
    <scope>NUCLEOTIDE SEQUENCE [LARGE SCALE GENOMIC DNA]</scope>
    <source>
        <strain evidence="1 2">Salvador I</strain>
    </source>
</reference>
<evidence type="ECO:0000313" key="2">
    <source>
        <dbReference type="Proteomes" id="UP000008333"/>
    </source>
</evidence>
<name>A5KCV2_PLAVS</name>
<dbReference type="VEuPathDB" id="PlasmoDB:PVX_103680"/>
<keyword evidence="2" id="KW-1185">Reference proteome</keyword>
<protein>
    <submittedName>
        <fullName evidence="1">Variable surface protein Vir21, putative</fullName>
    </submittedName>
</protein>
<organism evidence="1 2">
    <name type="scientific">Plasmodium vivax (strain Salvador I)</name>
    <dbReference type="NCBI Taxonomy" id="126793"/>
    <lineage>
        <taxon>Eukaryota</taxon>
        <taxon>Sar</taxon>
        <taxon>Alveolata</taxon>
        <taxon>Apicomplexa</taxon>
        <taxon>Aconoidasida</taxon>
        <taxon>Haemosporida</taxon>
        <taxon>Plasmodiidae</taxon>
        <taxon>Plasmodium</taxon>
        <taxon>Plasmodium (Plasmodium)</taxon>
    </lineage>
</organism>
<dbReference type="GeneID" id="5471848"/>